<dbReference type="Proteomes" id="UP000515734">
    <property type="component" value="Chromosome"/>
</dbReference>
<organism evidence="2 3">
    <name type="scientific">Mycolicibacterium litorale</name>
    <dbReference type="NCBI Taxonomy" id="758802"/>
    <lineage>
        <taxon>Bacteria</taxon>
        <taxon>Bacillati</taxon>
        <taxon>Actinomycetota</taxon>
        <taxon>Actinomycetes</taxon>
        <taxon>Mycobacteriales</taxon>
        <taxon>Mycobacteriaceae</taxon>
        <taxon>Mycolicibacterium</taxon>
    </lineage>
</organism>
<dbReference type="EMBL" id="AP023287">
    <property type="protein sequence ID" value="BCI53182.1"/>
    <property type="molecule type" value="Genomic_DNA"/>
</dbReference>
<dbReference type="AlphaFoldDB" id="A0A6S6P4X0"/>
<protein>
    <submittedName>
        <fullName evidence="2">Amidohydrolase</fullName>
    </submittedName>
</protein>
<evidence type="ECO:0000313" key="2">
    <source>
        <dbReference type="EMBL" id="BCI53182.1"/>
    </source>
</evidence>
<gene>
    <name evidence="2" type="ORF">NIIDNTM18_24600</name>
</gene>
<dbReference type="GO" id="GO:0016810">
    <property type="term" value="F:hydrolase activity, acting on carbon-nitrogen (but not peptide) bonds"/>
    <property type="evidence" value="ECO:0007669"/>
    <property type="project" value="InterPro"/>
</dbReference>
<dbReference type="SUPFAM" id="SSF51556">
    <property type="entry name" value="Metallo-dependent hydrolases"/>
    <property type="match status" value="1"/>
</dbReference>
<dbReference type="Gene3D" id="2.30.40.10">
    <property type="entry name" value="Urease, subunit C, domain 1"/>
    <property type="match status" value="1"/>
</dbReference>
<dbReference type="RefSeq" id="WP_185295899.1">
    <property type="nucleotide sequence ID" value="NZ_AP023287.1"/>
</dbReference>
<keyword evidence="2" id="KW-0378">Hydrolase</keyword>
<dbReference type="PANTHER" id="PTHR22642:SF2">
    <property type="entry name" value="PROTEIN LONG AFTER FAR-RED 3"/>
    <property type="match status" value="1"/>
</dbReference>
<name>A0A6S6P4X0_9MYCO</name>
<dbReference type="Pfam" id="PF07969">
    <property type="entry name" value="Amidohydro_3"/>
    <property type="match status" value="1"/>
</dbReference>
<dbReference type="InterPro" id="IPR011059">
    <property type="entry name" value="Metal-dep_hydrolase_composite"/>
</dbReference>
<dbReference type="Gene3D" id="3.20.20.140">
    <property type="entry name" value="Metal-dependent hydrolases"/>
    <property type="match status" value="1"/>
</dbReference>
<dbReference type="Gene3D" id="3.10.310.70">
    <property type="match status" value="1"/>
</dbReference>
<dbReference type="InterPro" id="IPR013108">
    <property type="entry name" value="Amidohydro_3"/>
</dbReference>
<proteinExistence type="predicted"/>
<dbReference type="PANTHER" id="PTHR22642">
    <property type="entry name" value="IMIDAZOLONEPROPIONASE"/>
    <property type="match status" value="1"/>
</dbReference>
<evidence type="ECO:0000313" key="3">
    <source>
        <dbReference type="Proteomes" id="UP000515734"/>
    </source>
</evidence>
<sequence>MTTLLLNGRVHSPAQPDATAIAVRDGTVVWLGSDDIGRAQFPQADVVDLAGGFVAPAFVDSHVHLTATGLTLVGLDLRSATSLRECLDLLAQHARTHPDDVVWGHGWDESGWPERVAPSTDDVDAAVGQRPAYLSRVDVHSAVASTALRAITPGLAEAPGYHPQRPLTADAHHRVRAAARAQLTAGQRGRARRAALDAAAAHGIVAVHECAGPQIGGLDDWGELRELDHGVQVVGYWGEAATDAAHARELVDRTGAHGLAGDLFVDGALGSRTAWLSRPYDDAPGECGNTYLDEDAVAAHLHACTEAGITAGFHVIGDAAVGAVVSALGRVVERFGAPAVARCGHRLEHLEMVNAEQAARLGAWGVIASMQPHFDALWGGPAGMYAQRLGPDRAAGLNPFALLASHGVPLAFGSDSPVTDLDPWSTVRAASRHQTPGSAISLRAAFAAATRGAWRAAGVRDGVTGTLVPGAPASYAIWEAEGFEVSAPADSVQRWSTDPRSRVPALPRLTAEDPLPRCRQTVHRGVVIHG</sequence>
<dbReference type="InterPro" id="IPR032466">
    <property type="entry name" value="Metal_Hydrolase"/>
</dbReference>
<dbReference type="SUPFAM" id="SSF51338">
    <property type="entry name" value="Composite domain of metallo-dependent hydrolases"/>
    <property type="match status" value="1"/>
</dbReference>
<reference evidence="2 3" key="1">
    <citation type="submission" date="2020-07" db="EMBL/GenBank/DDBJ databases">
        <title>Complete genome sequence of Mycolicibacterium litorale like strain isolated from cardiac implantable electronic device infection.</title>
        <authorList>
            <person name="Fukano H."/>
            <person name="Miyama H."/>
            <person name="Hoshino Y."/>
        </authorList>
    </citation>
    <scope>NUCLEOTIDE SEQUENCE [LARGE SCALE GENOMIC DNA]</scope>
    <source>
        <strain evidence="2 3">NIIDNTM18</strain>
    </source>
</reference>
<evidence type="ECO:0000259" key="1">
    <source>
        <dbReference type="Pfam" id="PF07969"/>
    </source>
</evidence>
<feature type="domain" description="Amidohydrolase 3" evidence="1">
    <location>
        <begin position="45"/>
        <end position="529"/>
    </location>
</feature>
<accession>A0A6S6P4X0</accession>